<evidence type="ECO:0000256" key="4">
    <source>
        <dbReference type="ARBA" id="ARBA00022827"/>
    </source>
</evidence>
<accession>A0ABR3CIX1</accession>
<dbReference type="InterPro" id="IPR036188">
    <property type="entry name" value="FAD/NAD-bd_sf"/>
</dbReference>
<comment type="similarity">
    <text evidence="2">Belongs to the FAD-binding monooxygenase family.</text>
</comment>
<name>A0ABR3CIX1_9PEZI</name>
<gene>
    <name evidence="8" type="ORF">SLS55_005906</name>
</gene>
<dbReference type="Proteomes" id="UP001430584">
    <property type="component" value="Unassembled WGS sequence"/>
</dbReference>
<organism evidence="8 9">
    <name type="scientific">Diplodia seriata</name>
    <dbReference type="NCBI Taxonomy" id="420778"/>
    <lineage>
        <taxon>Eukaryota</taxon>
        <taxon>Fungi</taxon>
        <taxon>Dikarya</taxon>
        <taxon>Ascomycota</taxon>
        <taxon>Pezizomycotina</taxon>
        <taxon>Dothideomycetes</taxon>
        <taxon>Dothideomycetes incertae sedis</taxon>
        <taxon>Botryosphaeriales</taxon>
        <taxon>Botryosphaeriaceae</taxon>
        <taxon>Diplodia</taxon>
    </lineage>
</organism>
<comment type="caution">
    <text evidence="8">The sequence shown here is derived from an EMBL/GenBank/DDBJ whole genome shotgun (WGS) entry which is preliminary data.</text>
</comment>
<dbReference type="InterPro" id="IPR050775">
    <property type="entry name" value="FAD-binding_Monooxygenases"/>
</dbReference>
<keyword evidence="5" id="KW-0521">NADP</keyword>
<dbReference type="PANTHER" id="PTHR43098:SF3">
    <property type="entry name" value="L-ORNITHINE N(5)-MONOOXYGENASE-RELATED"/>
    <property type="match status" value="1"/>
</dbReference>
<reference evidence="8 9" key="1">
    <citation type="submission" date="2024-02" db="EMBL/GenBank/DDBJ databases">
        <title>De novo assembly and annotation of 12 fungi associated with fruit tree decline syndrome in Ontario, Canada.</title>
        <authorList>
            <person name="Sulman M."/>
            <person name="Ellouze W."/>
            <person name="Ilyukhin E."/>
        </authorList>
    </citation>
    <scope>NUCLEOTIDE SEQUENCE [LARGE SCALE GENOMIC DNA]</scope>
    <source>
        <strain evidence="8 9">FDS-637</strain>
    </source>
</reference>
<evidence type="ECO:0000256" key="2">
    <source>
        <dbReference type="ARBA" id="ARBA00010139"/>
    </source>
</evidence>
<keyword evidence="7" id="KW-0503">Monooxygenase</keyword>
<evidence type="ECO:0000256" key="5">
    <source>
        <dbReference type="ARBA" id="ARBA00022857"/>
    </source>
</evidence>
<keyword evidence="6" id="KW-0560">Oxidoreductase</keyword>
<dbReference type="RefSeq" id="XP_066633189.1">
    <property type="nucleotide sequence ID" value="XM_066777347.1"/>
</dbReference>
<evidence type="ECO:0000256" key="6">
    <source>
        <dbReference type="ARBA" id="ARBA00023002"/>
    </source>
</evidence>
<proteinExistence type="inferred from homology"/>
<evidence type="ECO:0000256" key="1">
    <source>
        <dbReference type="ARBA" id="ARBA00001974"/>
    </source>
</evidence>
<evidence type="ECO:0000256" key="3">
    <source>
        <dbReference type="ARBA" id="ARBA00022630"/>
    </source>
</evidence>
<evidence type="ECO:0000313" key="8">
    <source>
        <dbReference type="EMBL" id="KAL0260160.1"/>
    </source>
</evidence>
<dbReference type="GeneID" id="92009991"/>
<sequence>MFHLYGPHGPTLLSNGPTSIEVQSRWIVDAIKAVDRAGLKCIDPTPDASRAWKARINELSDASLFPTTRSTYMGGSLPGKPFEQVNYAGGIPQYAREIREALPGFKGFRTVKA</sequence>
<dbReference type="PANTHER" id="PTHR43098">
    <property type="entry name" value="L-ORNITHINE N(5)-MONOOXYGENASE-RELATED"/>
    <property type="match status" value="1"/>
</dbReference>
<dbReference type="EMBL" id="JAJVCZ030000005">
    <property type="protein sequence ID" value="KAL0260160.1"/>
    <property type="molecule type" value="Genomic_DNA"/>
</dbReference>
<keyword evidence="9" id="KW-1185">Reference proteome</keyword>
<comment type="cofactor">
    <cofactor evidence="1">
        <name>FAD</name>
        <dbReference type="ChEBI" id="CHEBI:57692"/>
    </cofactor>
</comment>
<evidence type="ECO:0000256" key="7">
    <source>
        <dbReference type="ARBA" id="ARBA00023033"/>
    </source>
</evidence>
<protein>
    <submittedName>
        <fullName evidence="8">Uncharacterized protein</fullName>
    </submittedName>
</protein>
<evidence type="ECO:0000313" key="9">
    <source>
        <dbReference type="Proteomes" id="UP001430584"/>
    </source>
</evidence>
<keyword evidence="4" id="KW-0274">FAD</keyword>
<dbReference type="Gene3D" id="3.50.50.60">
    <property type="entry name" value="FAD/NAD(P)-binding domain"/>
    <property type="match status" value="1"/>
</dbReference>
<keyword evidence="3" id="KW-0285">Flavoprotein</keyword>